<dbReference type="InParanoid" id="A7RK68"/>
<evidence type="ECO:0000256" key="4">
    <source>
        <dbReference type="ARBA" id="ARBA00022692"/>
    </source>
</evidence>
<evidence type="ECO:0000256" key="7">
    <source>
        <dbReference type="SAM" id="MobiDB-lite"/>
    </source>
</evidence>
<feature type="transmembrane region" description="Helical" evidence="8">
    <location>
        <begin position="300"/>
        <end position="321"/>
    </location>
</feature>
<dbReference type="InterPro" id="IPR036259">
    <property type="entry name" value="MFS_trans_sf"/>
</dbReference>
<feature type="transmembrane region" description="Helical" evidence="8">
    <location>
        <begin position="271"/>
        <end position="293"/>
    </location>
</feature>
<feature type="transmembrane region" description="Helical" evidence="8">
    <location>
        <begin position="243"/>
        <end position="265"/>
    </location>
</feature>
<evidence type="ECO:0000256" key="3">
    <source>
        <dbReference type="ARBA" id="ARBA00022448"/>
    </source>
</evidence>
<evidence type="ECO:0008006" key="11">
    <source>
        <dbReference type="Google" id="ProtNLM"/>
    </source>
</evidence>
<feature type="transmembrane region" description="Helical" evidence="8">
    <location>
        <begin position="216"/>
        <end position="236"/>
    </location>
</feature>
<keyword evidence="4 8" id="KW-0812">Transmembrane</keyword>
<dbReference type="PRINTS" id="PR01315">
    <property type="entry name" value="BATTENIN"/>
</dbReference>
<dbReference type="SUPFAM" id="SSF103473">
    <property type="entry name" value="MFS general substrate transporter"/>
    <property type="match status" value="1"/>
</dbReference>
<dbReference type="GO" id="GO:0005773">
    <property type="term" value="C:vacuole"/>
    <property type="evidence" value="ECO:0000318"/>
    <property type="project" value="GO_Central"/>
</dbReference>
<dbReference type="InterPro" id="IPR003492">
    <property type="entry name" value="Battenin_disease_Cln3"/>
</dbReference>
<evidence type="ECO:0000313" key="10">
    <source>
        <dbReference type="Proteomes" id="UP000001593"/>
    </source>
</evidence>
<dbReference type="GO" id="GO:0016020">
    <property type="term" value="C:membrane"/>
    <property type="evidence" value="ECO:0007669"/>
    <property type="project" value="InterPro"/>
</dbReference>
<evidence type="ECO:0000256" key="1">
    <source>
        <dbReference type="ARBA" id="ARBA00004127"/>
    </source>
</evidence>
<dbReference type="Pfam" id="PF02487">
    <property type="entry name" value="CLN3"/>
    <property type="match status" value="1"/>
</dbReference>
<dbReference type="GO" id="GO:0012505">
    <property type="term" value="C:endomembrane system"/>
    <property type="evidence" value="ECO:0007669"/>
    <property type="project" value="UniProtKB-SubCell"/>
</dbReference>
<dbReference type="AlphaFoldDB" id="A7RK68"/>
<feature type="transmembrane region" description="Helical" evidence="8">
    <location>
        <begin position="427"/>
        <end position="449"/>
    </location>
</feature>
<dbReference type="EMBL" id="DS469515">
    <property type="protein sequence ID" value="EDO48194.1"/>
    <property type="molecule type" value="Genomic_DNA"/>
</dbReference>
<dbReference type="GO" id="GO:0051453">
    <property type="term" value="P:regulation of intracellular pH"/>
    <property type="evidence" value="ECO:0000318"/>
    <property type="project" value="GO_Central"/>
</dbReference>
<evidence type="ECO:0000256" key="5">
    <source>
        <dbReference type="ARBA" id="ARBA00022989"/>
    </source>
</evidence>
<keyword evidence="10" id="KW-1185">Reference proteome</keyword>
<feature type="transmembrane region" description="Helical" evidence="8">
    <location>
        <begin position="505"/>
        <end position="523"/>
    </location>
</feature>
<dbReference type="Gene3D" id="1.20.1250.20">
    <property type="entry name" value="MFS general substrate transporter like domains"/>
    <property type="match status" value="1"/>
</dbReference>
<keyword evidence="6 8" id="KW-0472">Membrane</keyword>
<evidence type="ECO:0000313" key="9">
    <source>
        <dbReference type="EMBL" id="EDO48194.1"/>
    </source>
</evidence>
<feature type="transmembrane region" description="Helical" evidence="8">
    <location>
        <begin position="535"/>
        <end position="558"/>
    </location>
</feature>
<dbReference type="Proteomes" id="UP000001593">
    <property type="component" value="Unassembled WGS sequence"/>
</dbReference>
<feature type="transmembrane region" description="Helical" evidence="8">
    <location>
        <begin position="570"/>
        <end position="592"/>
    </location>
</feature>
<feature type="transmembrane region" description="Helical" evidence="8">
    <location>
        <begin position="469"/>
        <end position="493"/>
    </location>
</feature>
<evidence type="ECO:0000256" key="8">
    <source>
        <dbReference type="SAM" id="Phobius"/>
    </source>
</evidence>
<keyword evidence="5 8" id="KW-1133">Transmembrane helix</keyword>
<keyword evidence="3" id="KW-0813">Transport</keyword>
<name>A7RK68_NEMVE</name>
<dbReference type="eggNOG" id="KOG3880">
    <property type="taxonomic scope" value="Eukaryota"/>
</dbReference>
<feature type="transmembrane region" description="Helical" evidence="8">
    <location>
        <begin position="333"/>
        <end position="352"/>
    </location>
</feature>
<accession>A7RK68</accession>
<evidence type="ECO:0000256" key="6">
    <source>
        <dbReference type="ARBA" id="ARBA00023136"/>
    </source>
</evidence>
<proteinExistence type="inferred from homology"/>
<organism evidence="9 10">
    <name type="scientific">Nematostella vectensis</name>
    <name type="common">Starlet sea anemone</name>
    <dbReference type="NCBI Taxonomy" id="45351"/>
    <lineage>
        <taxon>Eukaryota</taxon>
        <taxon>Metazoa</taxon>
        <taxon>Cnidaria</taxon>
        <taxon>Anthozoa</taxon>
        <taxon>Hexacorallia</taxon>
        <taxon>Actiniaria</taxon>
        <taxon>Edwardsiidae</taxon>
        <taxon>Nematostella</taxon>
    </lineage>
</organism>
<evidence type="ECO:0000256" key="2">
    <source>
        <dbReference type="ARBA" id="ARBA00007467"/>
    </source>
</evidence>
<sequence length="629" mass="70151">MEPLVSRLPWVAEAEWSLWSPSYPGLQRLNGASGLQATLGCRGWMEPLVSRLPWVAEAEWSLWSPGYLQALINRLILLFLRTFKIWSRLGEAVYSRLVTNLATRPVARCGPSWEDDLIPALAGFLSGSLNTAKCSRYPLTIMGSLFQDRLDDNDSTKTSKKPKPKLHRGLSRLVYISEETLSLLNISAFLVFGLLTFVNMEILFTAAEDILSGFNIPTASLIICFNVPLVVAKIVLPWCFQRFPYVVHVTWLTGFMILGTLFIVFVDSMVAKMVGLGLNAMATGGSELVFLALTAYYPKVCVSAFVCGTGIAALVAPLYYAAATTWGCLAPRAAIMLTIPWPIFFLIFYLALDKEPIRDTPIRATPLHRSGSTRGSMGGSTRGTMRGSTRSKVSYKTLLTKETESDSETDEPNNNTTRLSCSNKLSVAVQLVPLLIPLFISFFTEYLAVTSVVTTIALPNSRLRPRDHYLYYSLFYRIGKFMGRSYLFLLSCLPRFVDCMRDTCQYTWIFALCNIFQLLFLLFDSWYHFVPHVEIIITVCLGIGLFSGLIVLHSPHLVPQLVQPNESEFALSLLSLGNGIGGLAAAIVGLFVEPYLSAKCQQKFDPKYCFTRFRNTTGWDNNLRCLPAS</sequence>
<dbReference type="HOGENOM" id="CLU_029663_2_0_1"/>
<feature type="region of interest" description="Disordered" evidence="7">
    <location>
        <begin position="363"/>
        <end position="387"/>
    </location>
</feature>
<protein>
    <recommendedName>
        <fullName evidence="11">Battenin</fullName>
    </recommendedName>
</protein>
<dbReference type="PANTHER" id="PTHR10981:SF0">
    <property type="entry name" value="BATTENIN"/>
    <property type="match status" value="1"/>
</dbReference>
<comment type="similarity">
    <text evidence="2">Belongs to the battenin family.</text>
</comment>
<reference evidence="9 10" key="1">
    <citation type="journal article" date="2007" name="Science">
        <title>Sea anemone genome reveals ancestral eumetazoan gene repertoire and genomic organization.</title>
        <authorList>
            <person name="Putnam N.H."/>
            <person name="Srivastava M."/>
            <person name="Hellsten U."/>
            <person name="Dirks B."/>
            <person name="Chapman J."/>
            <person name="Salamov A."/>
            <person name="Terry A."/>
            <person name="Shapiro H."/>
            <person name="Lindquist E."/>
            <person name="Kapitonov V.V."/>
            <person name="Jurka J."/>
            <person name="Genikhovich G."/>
            <person name="Grigoriev I.V."/>
            <person name="Lucas S.M."/>
            <person name="Steele R.E."/>
            <person name="Finnerty J.R."/>
            <person name="Technau U."/>
            <person name="Martindale M.Q."/>
            <person name="Rokhsar D.S."/>
        </authorList>
    </citation>
    <scope>NUCLEOTIDE SEQUENCE [LARGE SCALE GENOMIC DNA]</scope>
    <source>
        <strain evidence="10">CH2 X CH6</strain>
    </source>
</reference>
<dbReference type="PhylomeDB" id="A7RK68"/>
<dbReference type="PANTHER" id="PTHR10981">
    <property type="entry name" value="BATTENIN"/>
    <property type="match status" value="1"/>
</dbReference>
<comment type="subcellular location">
    <subcellularLocation>
        <location evidence="1">Endomembrane system</location>
        <topology evidence="1">Multi-pass membrane protein</topology>
    </subcellularLocation>
</comment>
<gene>
    <name evidence="9" type="ORF">NEMVEDRAFT_v1g238879</name>
</gene>
<feature type="transmembrane region" description="Helical" evidence="8">
    <location>
        <begin position="181"/>
        <end position="204"/>
    </location>
</feature>